<reference evidence="1" key="1">
    <citation type="submission" date="2017-02" db="UniProtKB">
        <authorList>
            <consortium name="WormBaseParasite"/>
        </authorList>
    </citation>
    <scope>IDENTIFICATION</scope>
</reference>
<protein>
    <submittedName>
        <fullName evidence="1">Uncharacterized protein</fullName>
    </submittedName>
</protein>
<dbReference type="WBParaSite" id="EVEC_0000857501-mRNA-1">
    <property type="protein sequence ID" value="EVEC_0000857501-mRNA-1"/>
    <property type="gene ID" value="EVEC_0000857501"/>
</dbReference>
<name>A0A0N4VDA1_ENTVE</name>
<proteinExistence type="predicted"/>
<dbReference type="AlphaFoldDB" id="A0A0N4VDA1"/>
<sequence>LKVREQVDSAIWRCRPRDTFVVRPWSTFKDIVNSTFWPVQDAWRVAHRCRFDEMYHPPLGEFRRRKTYTSLAPSYAMPYRDRAILPLGLSSYQSYQPKRGEWETEMKKSKKFLRRSRSLLSFEPLIELEEETSEKKPRNVYTVPVTTSRAQNYFLYWTGRFNGVTSCGPLFYPTNFEGSEDRRYHRIFWGPNLVDYVTPTARHAASLLLSAY</sequence>
<accession>A0A0N4VDA1</accession>
<evidence type="ECO:0000313" key="1">
    <source>
        <dbReference type="WBParaSite" id="EVEC_0000857501-mRNA-1"/>
    </source>
</evidence>
<organism evidence="1">
    <name type="scientific">Enterobius vermicularis</name>
    <name type="common">Human pinworm</name>
    <dbReference type="NCBI Taxonomy" id="51028"/>
    <lineage>
        <taxon>Eukaryota</taxon>
        <taxon>Metazoa</taxon>
        <taxon>Ecdysozoa</taxon>
        <taxon>Nematoda</taxon>
        <taxon>Chromadorea</taxon>
        <taxon>Rhabditida</taxon>
        <taxon>Spirurina</taxon>
        <taxon>Oxyuridomorpha</taxon>
        <taxon>Oxyuroidea</taxon>
        <taxon>Oxyuridae</taxon>
        <taxon>Enterobius</taxon>
    </lineage>
</organism>